<accession>A0A392UA02</accession>
<dbReference type="EMBL" id="LXQA010771008">
    <property type="protein sequence ID" value="MCI70212.1"/>
    <property type="molecule type" value="Genomic_DNA"/>
</dbReference>
<evidence type="ECO:0000313" key="2">
    <source>
        <dbReference type="EMBL" id="MCI70212.1"/>
    </source>
</evidence>
<feature type="non-terminal residue" evidence="2">
    <location>
        <position position="1"/>
    </location>
</feature>
<proteinExistence type="predicted"/>
<keyword evidence="1" id="KW-0472">Membrane</keyword>
<protein>
    <submittedName>
        <fullName evidence="2">Uncharacterized protein</fullName>
    </submittedName>
</protein>
<comment type="caution">
    <text evidence="2">The sequence shown here is derived from an EMBL/GenBank/DDBJ whole genome shotgun (WGS) entry which is preliminary data.</text>
</comment>
<keyword evidence="1" id="KW-1133">Transmembrane helix</keyword>
<evidence type="ECO:0000313" key="3">
    <source>
        <dbReference type="Proteomes" id="UP000265520"/>
    </source>
</evidence>
<reference evidence="2 3" key="1">
    <citation type="journal article" date="2018" name="Front. Plant Sci.">
        <title>Red Clover (Trifolium pratense) and Zigzag Clover (T. medium) - A Picture of Genomic Similarities and Differences.</title>
        <authorList>
            <person name="Dluhosova J."/>
            <person name="Istvanek J."/>
            <person name="Nedelnik J."/>
            <person name="Repkova J."/>
        </authorList>
    </citation>
    <scope>NUCLEOTIDE SEQUENCE [LARGE SCALE GENOMIC DNA]</scope>
    <source>
        <strain evidence="3">cv. 10/8</strain>
        <tissue evidence="2">Leaf</tissue>
    </source>
</reference>
<name>A0A392UA02_9FABA</name>
<dbReference type="Proteomes" id="UP000265520">
    <property type="component" value="Unassembled WGS sequence"/>
</dbReference>
<organism evidence="2 3">
    <name type="scientific">Trifolium medium</name>
    <dbReference type="NCBI Taxonomy" id="97028"/>
    <lineage>
        <taxon>Eukaryota</taxon>
        <taxon>Viridiplantae</taxon>
        <taxon>Streptophyta</taxon>
        <taxon>Embryophyta</taxon>
        <taxon>Tracheophyta</taxon>
        <taxon>Spermatophyta</taxon>
        <taxon>Magnoliopsida</taxon>
        <taxon>eudicotyledons</taxon>
        <taxon>Gunneridae</taxon>
        <taxon>Pentapetalae</taxon>
        <taxon>rosids</taxon>
        <taxon>fabids</taxon>
        <taxon>Fabales</taxon>
        <taxon>Fabaceae</taxon>
        <taxon>Papilionoideae</taxon>
        <taxon>50 kb inversion clade</taxon>
        <taxon>NPAAA clade</taxon>
        <taxon>Hologalegina</taxon>
        <taxon>IRL clade</taxon>
        <taxon>Trifolieae</taxon>
        <taxon>Trifolium</taxon>
    </lineage>
</organism>
<sequence length="49" mass="5158">CWWFTVVLPPVSATILEVSYGTMALGGGLIVAKRLIIVISAIISIGAEQ</sequence>
<evidence type="ECO:0000256" key="1">
    <source>
        <dbReference type="SAM" id="Phobius"/>
    </source>
</evidence>
<dbReference type="AlphaFoldDB" id="A0A392UA02"/>
<keyword evidence="1" id="KW-0812">Transmembrane</keyword>
<feature type="transmembrane region" description="Helical" evidence="1">
    <location>
        <begin position="20"/>
        <end position="47"/>
    </location>
</feature>
<keyword evidence="3" id="KW-1185">Reference proteome</keyword>